<dbReference type="EMBL" id="FQUS01000002">
    <property type="protein sequence ID" value="SHE62909.1"/>
    <property type="molecule type" value="Genomic_DNA"/>
</dbReference>
<evidence type="ECO:0000313" key="6">
    <source>
        <dbReference type="EMBL" id="SHE62909.1"/>
    </source>
</evidence>
<dbReference type="RefSeq" id="WP_073059301.1">
    <property type="nucleotide sequence ID" value="NZ_FQUS01000002.1"/>
</dbReference>
<organism evidence="6 7">
    <name type="scientific">Fodinibius roseus</name>
    <dbReference type="NCBI Taxonomy" id="1194090"/>
    <lineage>
        <taxon>Bacteria</taxon>
        <taxon>Pseudomonadati</taxon>
        <taxon>Balneolota</taxon>
        <taxon>Balneolia</taxon>
        <taxon>Balneolales</taxon>
        <taxon>Balneolaceae</taxon>
        <taxon>Fodinibius</taxon>
    </lineage>
</organism>
<evidence type="ECO:0000259" key="5">
    <source>
        <dbReference type="PROSITE" id="PS50975"/>
    </source>
</evidence>
<keyword evidence="3 4" id="KW-0067">ATP-binding</keyword>
<dbReference type="SUPFAM" id="SSF56059">
    <property type="entry name" value="Glutathione synthetase ATP-binding domain-like"/>
    <property type="match status" value="1"/>
</dbReference>
<keyword evidence="7" id="KW-1185">Reference proteome</keyword>
<dbReference type="OrthoDB" id="1195727at2"/>
<dbReference type="PANTHER" id="PTHR43585:SF2">
    <property type="entry name" value="ATP-GRASP ENZYME FSQD"/>
    <property type="match status" value="1"/>
</dbReference>
<dbReference type="AlphaFoldDB" id="A0A1M4V1V2"/>
<feature type="domain" description="ATP-grasp" evidence="5">
    <location>
        <begin position="111"/>
        <end position="305"/>
    </location>
</feature>
<dbReference type="GO" id="GO:0046872">
    <property type="term" value="F:metal ion binding"/>
    <property type="evidence" value="ECO:0007669"/>
    <property type="project" value="InterPro"/>
</dbReference>
<gene>
    <name evidence="6" type="ORF">SAMN05443144_102177</name>
</gene>
<dbReference type="PROSITE" id="PS50975">
    <property type="entry name" value="ATP_GRASP"/>
    <property type="match status" value="1"/>
</dbReference>
<sequence length="404" mass="46381">MSNCVALLGWSLPAIESVEKLDKPYVVVSFSDFENYANEHDIPFVSWDFNHWDETQNSLQLAEKLKAFDVGYAVPLFEETVEWAGALNSILRDDPRLMNRSYLFRNKAMMKRKALLAGLRVGLFDEVYNTSQIHQFMDRLNEANLQLEGEEDAWIHLKPFAAAGTVGHKLLRSRSDIQDKVVDKDFPCLVESHLPGKEFSCEAFVHEGEIKFLNITEYVRLGYSNFVPAGPELQEKRPAIKKAMQKLVDSFGIEYGMIHPEWFLTENDELSFGEVACRIPGGHILELVSKSYGFDAIQALILSSDPGTTSEELDEFFPNDTTTDVYHGSLMVYPKRGHITKLEVPKELEEDSYFEEHTLYPPSPHKVSDREGFGNHYGTIFFKGEEPKRMQELLRHYREVDFYV</sequence>
<evidence type="ECO:0000256" key="1">
    <source>
        <dbReference type="ARBA" id="ARBA00022598"/>
    </source>
</evidence>
<dbReference type="InterPro" id="IPR052032">
    <property type="entry name" value="ATP-dep_AA_Ligase"/>
</dbReference>
<evidence type="ECO:0000256" key="4">
    <source>
        <dbReference type="PROSITE-ProRule" id="PRU00409"/>
    </source>
</evidence>
<dbReference type="InterPro" id="IPR011761">
    <property type="entry name" value="ATP-grasp"/>
</dbReference>
<evidence type="ECO:0000256" key="3">
    <source>
        <dbReference type="ARBA" id="ARBA00022840"/>
    </source>
</evidence>
<name>A0A1M4V1V2_9BACT</name>
<evidence type="ECO:0000313" key="7">
    <source>
        <dbReference type="Proteomes" id="UP000184041"/>
    </source>
</evidence>
<dbReference type="STRING" id="1194090.SAMN05443144_102177"/>
<dbReference type="PANTHER" id="PTHR43585">
    <property type="entry name" value="FUMIPYRROLE BIOSYNTHESIS PROTEIN C"/>
    <property type="match status" value="1"/>
</dbReference>
<keyword evidence="2 4" id="KW-0547">Nucleotide-binding</keyword>
<keyword evidence="1" id="KW-0436">Ligase</keyword>
<protein>
    <submittedName>
        <fullName evidence="6">ATP-grasp domain-containing protein</fullName>
    </submittedName>
</protein>
<evidence type="ECO:0000256" key="2">
    <source>
        <dbReference type="ARBA" id="ARBA00022741"/>
    </source>
</evidence>
<dbReference type="GO" id="GO:0005524">
    <property type="term" value="F:ATP binding"/>
    <property type="evidence" value="ECO:0007669"/>
    <property type="project" value="UniProtKB-UniRule"/>
</dbReference>
<dbReference type="Proteomes" id="UP000184041">
    <property type="component" value="Unassembled WGS sequence"/>
</dbReference>
<proteinExistence type="predicted"/>
<accession>A0A1M4V1V2</accession>
<dbReference type="GO" id="GO:0016874">
    <property type="term" value="F:ligase activity"/>
    <property type="evidence" value="ECO:0007669"/>
    <property type="project" value="UniProtKB-KW"/>
</dbReference>
<dbReference type="Pfam" id="PF13535">
    <property type="entry name" value="ATP-grasp_4"/>
    <property type="match status" value="1"/>
</dbReference>
<reference evidence="6 7" key="1">
    <citation type="submission" date="2016-11" db="EMBL/GenBank/DDBJ databases">
        <authorList>
            <person name="Jaros S."/>
            <person name="Januszkiewicz K."/>
            <person name="Wedrychowicz H."/>
        </authorList>
    </citation>
    <scope>NUCLEOTIDE SEQUENCE [LARGE SCALE GENOMIC DNA]</scope>
    <source>
        <strain evidence="6 7">DSM 21986</strain>
    </source>
</reference>
<dbReference type="Gene3D" id="3.30.470.20">
    <property type="entry name" value="ATP-grasp fold, B domain"/>
    <property type="match status" value="1"/>
</dbReference>